<feature type="coiled-coil region" evidence="1">
    <location>
        <begin position="47"/>
        <end position="81"/>
    </location>
</feature>
<dbReference type="EMBL" id="AF025950">
    <property type="protein sequence ID" value="AAB81975.1"/>
    <property type="molecule type" value="Genomic_DNA"/>
</dbReference>
<reference evidence="2" key="1">
    <citation type="submission" date="1997-09" db="EMBL/GenBank/DDBJ databases">
        <title>A revised compilation of Lancefield reference strain emm gene hypervariable sequences.</title>
        <authorList>
            <person name="Beall B.W."/>
        </authorList>
    </citation>
    <scope>NUCLEOTIDE SEQUENCE</scope>
    <source>
        <strain evidence="2">SS636 Lancefield M13</strain>
    </source>
</reference>
<gene>
    <name evidence="2" type="primary">emm13</name>
</gene>
<protein>
    <submittedName>
        <fullName evidence="2">M13 protein</fullName>
    </submittedName>
</protein>
<sequence>SVAVAVAVLGAGFANQTTVKAADPQKQNSVSNDSVSINVYNKLSGDYDKLLDKHGELLSEYDALKEKLDKDQEEREKLELDYLKKLDHEHT</sequence>
<keyword evidence="1" id="KW-0175">Coiled coil</keyword>
<feature type="non-terminal residue" evidence="2">
    <location>
        <position position="1"/>
    </location>
</feature>
<proteinExistence type="predicted"/>
<feature type="non-terminal residue" evidence="2">
    <location>
        <position position="91"/>
    </location>
</feature>
<dbReference type="AlphaFoldDB" id="O31033"/>
<organism evidence="2">
    <name type="scientific">Streptococcus pyogenes</name>
    <dbReference type="NCBI Taxonomy" id="1314"/>
    <lineage>
        <taxon>Bacteria</taxon>
        <taxon>Bacillati</taxon>
        <taxon>Bacillota</taxon>
        <taxon>Bacilli</taxon>
        <taxon>Lactobacillales</taxon>
        <taxon>Streptococcaceae</taxon>
        <taxon>Streptococcus</taxon>
    </lineage>
</organism>
<evidence type="ECO:0000313" key="2">
    <source>
        <dbReference type="EMBL" id="AAB81975.1"/>
    </source>
</evidence>
<accession>O31033</accession>
<evidence type="ECO:0000256" key="1">
    <source>
        <dbReference type="SAM" id="Coils"/>
    </source>
</evidence>
<name>O31033_STRPY</name>